<dbReference type="AlphaFoldDB" id="A0A8C7WVT3"/>
<evidence type="ECO:0000313" key="8">
    <source>
        <dbReference type="Proteomes" id="UP000694383"/>
    </source>
</evidence>
<dbReference type="Pfam" id="PF16482">
    <property type="entry name" value="Staufen_C"/>
    <property type="match status" value="1"/>
</dbReference>
<dbReference type="GO" id="GO:0007281">
    <property type="term" value="P:germ cell development"/>
    <property type="evidence" value="ECO:0007669"/>
    <property type="project" value="TreeGrafter"/>
</dbReference>
<keyword evidence="8" id="KW-1185">Reference proteome</keyword>
<dbReference type="InterPro" id="IPR032478">
    <property type="entry name" value="Staufen_C"/>
</dbReference>
<feature type="region of interest" description="Disordered" evidence="4">
    <location>
        <begin position="51"/>
        <end position="74"/>
    </location>
</feature>
<dbReference type="Ensembl" id="ENSOSIT00000004426.1">
    <property type="protein sequence ID" value="ENSOSIP00000004133.1"/>
    <property type="gene ID" value="ENSOSIG00000002791.1"/>
</dbReference>
<dbReference type="Gene3D" id="3.30.160.20">
    <property type="match status" value="2"/>
</dbReference>
<evidence type="ECO:0000259" key="6">
    <source>
        <dbReference type="PROSITE" id="PS50137"/>
    </source>
</evidence>
<dbReference type="GO" id="GO:0008298">
    <property type="term" value="P:intracellular mRNA localization"/>
    <property type="evidence" value="ECO:0007669"/>
    <property type="project" value="TreeGrafter"/>
</dbReference>
<evidence type="ECO:0000256" key="1">
    <source>
        <dbReference type="ARBA" id="ARBA00022737"/>
    </source>
</evidence>
<feature type="compositionally biased region" description="Basic and acidic residues" evidence="4">
    <location>
        <begin position="61"/>
        <end position="74"/>
    </location>
</feature>
<dbReference type="PANTHER" id="PTHR46054:SF2">
    <property type="entry name" value="DOUBLE-STRANDED RNA-BINDING PROTEIN STAUFEN HOMOLOG 1"/>
    <property type="match status" value="1"/>
</dbReference>
<dbReference type="GO" id="GO:0003729">
    <property type="term" value="F:mRNA binding"/>
    <property type="evidence" value="ECO:0007669"/>
    <property type="project" value="TreeGrafter"/>
</dbReference>
<dbReference type="Proteomes" id="UP000694383">
    <property type="component" value="Unplaced"/>
</dbReference>
<evidence type="ECO:0000256" key="3">
    <source>
        <dbReference type="PROSITE-ProRule" id="PRU00266"/>
    </source>
</evidence>
<accession>A0A8C7WVT3</accession>
<feature type="domain" description="DRBM" evidence="6">
    <location>
        <begin position="16"/>
        <end position="49"/>
    </location>
</feature>
<keyword evidence="5" id="KW-0732">Signal</keyword>
<feature type="chain" id="PRO_5034146512" evidence="5">
    <location>
        <begin position="18"/>
        <end position="268"/>
    </location>
</feature>
<keyword evidence="1" id="KW-0677">Repeat</keyword>
<dbReference type="SUPFAM" id="SSF54768">
    <property type="entry name" value="dsRNA-binding domain-like"/>
    <property type="match status" value="1"/>
</dbReference>
<name>A0A8C7WVT3_9TELE</name>
<reference evidence="7" key="2">
    <citation type="submission" date="2025-09" db="UniProtKB">
        <authorList>
            <consortium name="Ensembl"/>
        </authorList>
    </citation>
    <scope>IDENTIFICATION</scope>
</reference>
<feature type="signal peptide" evidence="5">
    <location>
        <begin position="1"/>
        <end position="17"/>
    </location>
</feature>
<dbReference type="GO" id="GO:0035418">
    <property type="term" value="P:protein localization to synapse"/>
    <property type="evidence" value="ECO:0007669"/>
    <property type="project" value="TreeGrafter"/>
</dbReference>
<dbReference type="PROSITE" id="PS50137">
    <property type="entry name" value="DS_RBD"/>
    <property type="match status" value="1"/>
</dbReference>
<dbReference type="GeneTree" id="ENSGT00940000157304"/>
<dbReference type="GO" id="GO:0043025">
    <property type="term" value="C:neuronal cell body"/>
    <property type="evidence" value="ECO:0007669"/>
    <property type="project" value="TreeGrafter"/>
</dbReference>
<evidence type="ECO:0000256" key="2">
    <source>
        <dbReference type="ARBA" id="ARBA00022884"/>
    </source>
</evidence>
<reference evidence="7" key="1">
    <citation type="submission" date="2025-08" db="UniProtKB">
        <authorList>
            <consortium name="Ensembl"/>
        </authorList>
    </citation>
    <scope>IDENTIFICATION</scope>
</reference>
<evidence type="ECO:0000313" key="7">
    <source>
        <dbReference type="Ensembl" id="ENSOSIP00000004133.1"/>
    </source>
</evidence>
<dbReference type="InterPro" id="IPR014720">
    <property type="entry name" value="dsRBD_dom"/>
</dbReference>
<proteinExistence type="predicted"/>
<dbReference type="Gene3D" id="6.10.250.1360">
    <property type="match status" value="1"/>
</dbReference>
<keyword evidence="2 3" id="KW-0694">RNA-binding</keyword>
<dbReference type="PANTHER" id="PTHR46054">
    <property type="entry name" value="MATERNAL EFFECT PROTEIN STAUFEN"/>
    <property type="match status" value="1"/>
</dbReference>
<protein>
    <submittedName>
        <fullName evidence="7">Staufen double-stranded RNA binding protein 1</fullName>
    </submittedName>
</protein>
<evidence type="ECO:0000256" key="5">
    <source>
        <dbReference type="SAM" id="SignalP"/>
    </source>
</evidence>
<evidence type="ECO:0000256" key="4">
    <source>
        <dbReference type="SAM" id="MobiDB-lite"/>
    </source>
</evidence>
<dbReference type="GO" id="GO:0005886">
    <property type="term" value="C:plasma membrane"/>
    <property type="evidence" value="ECO:0007669"/>
    <property type="project" value="TreeGrafter"/>
</dbReference>
<dbReference type="GO" id="GO:0032839">
    <property type="term" value="C:dendrite cytoplasm"/>
    <property type="evidence" value="ECO:0007669"/>
    <property type="project" value="GOC"/>
</dbReference>
<organism evidence="7 8">
    <name type="scientific">Oryzias sinensis</name>
    <name type="common">Chinese medaka</name>
    <dbReference type="NCBI Taxonomy" id="183150"/>
    <lineage>
        <taxon>Eukaryota</taxon>
        <taxon>Metazoa</taxon>
        <taxon>Chordata</taxon>
        <taxon>Craniata</taxon>
        <taxon>Vertebrata</taxon>
        <taxon>Euteleostomi</taxon>
        <taxon>Actinopterygii</taxon>
        <taxon>Neopterygii</taxon>
        <taxon>Teleostei</taxon>
        <taxon>Neoteleostei</taxon>
        <taxon>Acanthomorphata</taxon>
        <taxon>Ovalentaria</taxon>
        <taxon>Atherinomorphae</taxon>
        <taxon>Beloniformes</taxon>
        <taxon>Adrianichthyidae</taxon>
        <taxon>Oryziinae</taxon>
        <taxon>Oryzias</taxon>
    </lineage>
</organism>
<dbReference type="GO" id="GO:0010494">
    <property type="term" value="C:cytoplasmic stress granule"/>
    <property type="evidence" value="ECO:0007669"/>
    <property type="project" value="TreeGrafter"/>
</dbReference>
<dbReference type="GO" id="GO:0098964">
    <property type="term" value="P:anterograde dendritic transport of messenger ribonucleoprotein complex"/>
    <property type="evidence" value="ECO:0007669"/>
    <property type="project" value="TreeGrafter"/>
</dbReference>
<dbReference type="InterPro" id="IPR051740">
    <property type="entry name" value="DRBM-containing_protein"/>
</dbReference>
<dbReference type="GO" id="GO:0003725">
    <property type="term" value="F:double-stranded RNA binding"/>
    <property type="evidence" value="ECO:0007669"/>
    <property type="project" value="TreeGrafter"/>
</dbReference>
<sequence>IVLSEMLLLYYLHTALQVSVCGQTAEGMGPSKKVAKRNAAEKMLELLGFKVPQPQPPKPALKTDEKTPVRKPGDGRKVTFYEPSCVEDVALKEDYRLPYLSHQQLPAGILPMVPEVAQAVGACQGPHAKNYSRAMPNPGKATITAMIANELLYAGASLTAETILKNKNNLYKLPHGPLTRPSEQLSYLASVQGLQVEYKDFPKNNKNEFVSLINCSSLPPLISHGIGKDVESCHDMVRMKHKSILVRSNVRTGAGERRGNLSLDHMIL</sequence>